<dbReference type="GO" id="GO:0060285">
    <property type="term" value="P:cilium-dependent cell motility"/>
    <property type="evidence" value="ECO:0007669"/>
    <property type="project" value="TreeGrafter"/>
</dbReference>
<comment type="function">
    <text evidence="4">Required for assembly of dynein regulatory complex (DRC) and inner dynein arm (IDA) complexes, which are responsible for ciliary beat regulation, thereby playing a central role in motility in cilia and flagella. Probably acts together with CCDC40 to form a molecular ruler that determines the 96 nanometer (nm) repeat length and arrangements of components in cilia and flagella. Not required for outer dynein arm complexes assembly.</text>
</comment>
<reference evidence="6 7" key="1">
    <citation type="journal article" date="2022" name="Nat. Ecol. Evol.">
        <title>A masculinizing supergene underlies an exaggerated male reproductive morph in a spider.</title>
        <authorList>
            <person name="Hendrickx F."/>
            <person name="De Corte Z."/>
            <person name="Sonet G."/>
            <person name="Van Belleghem S.M."/>
            <person name="Kostlbacher S."/>
            <person name="Vangestel C."/>
        </authorList>
    </citation>
    <scope>NUCLEOTIDE SEQUENCE [LARGE SCALE GENOMIC DNA]</scope>
    <source>
        <tissue evidence="6">Whole body</tissue>
    </source>
</reference>
<feature type="coiled-coil region" evidence="5">
    <location>
        <begin position="451"/>
        <end position="485"/>
    </location>
</feature>
<comment type="similarity">
    <text evidence="1">Belongs to the CCDC39 family.</text>
</comment>
<dbReference type="AlphaFoldDB" id="A0AAV6UGB7"/>
<dbReference type="Pfam" id="PF24161">
    <property type="entry name" value="CCDC39"/>
    <property type="match status" value="1"/>
</dbReference>
<dbReference type="EMBL" id="JAFNEN010000428">
    <property type="protein sequence ID" value="KAG8183190.1"/>
    <property type="molecule type" value="Genomic_DNA"/>
</dbReference>
<keyword evidence="7" id="KW-1185">Reference proteome</keyword>
<sequence length="801" mass="93577">MQITITDQEDKKERLKSAIEWDEEALVQYLEKSAQMEKDNMALMKYTSEDDSKINELGLTIERLNKEAYERKSALDDVNTEVLIVQTELDRLQEEFRNAYEDRSSLINNWEKVIHQIQRRHQEISKLTDYIRKLHEEETDLKRTLKEHSELLASETSRNNQLEFTIKEKDGEASKLRNDAKLESEREEELKSQLATIRNILNNALYQKQLAENSLKQLEKQLLQRIERLSEEDSKNKDIETSIENLSKETFEADHYTKELDKMLQDEKARSLKIQSEVDNIIKDIVLYGQEITDLKLKEKLMDNQVKNCQSEVRNLYTRIIALDQVRTKQESEKYEIESELEKVQRRVKKMVGETKEEERRKLEKERSSLLATLEEKKCSLNMLTEELKLMMEKINVSIKQLEANKKLNTELNEKIKFLSFYISNSQKSLKHCITRKQDLLVEECLEKFQMKKFQKLLNNKNKSVASLQKNKVELEKMMKERTEELKHCNDLLEAEIRTEGEEGSMVKRKLYECKDKAAKLRAKYEVILDSLGITEPGESAEAELLIKAETEKRDLQSERDEMMKRVFKDDEELSAMRNTVWLINAANVEFRECLYPPGISSEDSDLLRTLETEGQSLAIDLHSRRSELRTLEQTVEDEKRELEEEQNYCRELEEVLRDRELESATVLRELEDLEVKMSRAEKAEAKLAARVRNEANQPGILEDIRIHLLREVRRTVSDLLFSAVEKSPEISDKIQELYQEANLPLPTRARSSLSLRSGSISSYRSLASTGRISRASDSFQPSVVNVGSLGELLFLQADIN</sequence>
<dbReference type="Proteomes" id="UP000827092">
    <property type="component" value="Unassembled WGS sequence"/>
</dbReference>
<protein>
    <recommendedName>
        <fullName evidence="2">Coiled-coil domain-containing protein 39</fullName>
    </recommendedName>
</protein>
<evidence type="ECO:0000256" key="1">
    <source>
        <dbReference type="ARBA" id="ARBA00005805"/>
    </source>
</evidence>
<evidence type="ECO:0000256" key="4">
    <source>
        <dbReference type="ARBA" id="ARBA00045182"/>
    </source>
</evidence>
<evidence type="ECO:0000313" key="6">
    <source>
        <dbReference type="EMBL" id="KAG8183190.1"/>
    </source>
</evidence>
<proteinExistence type="inferred from homology"/>
<gene>
    <name evidence="6" type="ORF">JTE90_016978</name>
</gene>
<dbReference type="InterPro" id="IPR033290">
    <property type="entry name" value="CCDC39"/>
</dbReference>
<keyword evidence="3 5" id="KW-0175">Coiled coil</keyword>
<dbReference type="PANTHER" id="PTHR18962">
    <property type="entry name" value="COILED-COIL DOMAIN-CONTAINING PROTEIN 39"/>
    <property type="match status" value="1"/>
</dbReference>
<dbReference type="PANTHER" id="PTHR18962:SF0">
    <property type="entry name" value="COILED-COIL DOMAIN-CONTAINING PROTEIN 39"/>
    <property type="match status" value="1"/>
</dbReference>
<dbReference type="GO" id="GO:0003341">
    <property type="term" value="P:cilium movement"/>
    <property type="evidence" value="ECO:0007669"/>
    <property type="project" value="InterPro"/>
</dbReference>
<evidence type="ECO:0000256" key="2">
    <source>
        <dbReference type="ARBA" id="ARBA00016725"/>
    </source>
</evidence>
<organism evidence="6 7">
    <name type="scientific">Oedothorax gibbosus</name>
    <dbReference type="NCBI Taxonomy" id="931172"/>
    <lineage>
        <taxon>Eukaryota</taxon>
        <taxon>Metazoa</taxon>
        <taxon>Ecdysozoa</taxon>
        <taxon>Arthropoda</taxon>
        <taxon>Chelicerata</taxon>
        <taxon>Arachnida</taxon>
        <taxon>Araneae</taxon>
        <taxon>Araneomorphae</taxon>
        <taxon>Entelegynae</taxon>
        <taxon>Araneoidea</taxon>
        <taxon>Linyphiidae</taxon>
        <taxon>Erigoninae</taxon>
        <taxon>Oedothorax</taxon>
    </lineage>
</organism>
<evidence type="ECO:0000256" key="5">
    <source>
        <dbReference type="SAM" id="Coils"/>
    </source>
</evidence>
<name>A0AAV6UGB7_9ARAC</name>
<dbReference type="GO" id="GO:0036159">
    <property type="term" value="P:inner dynein arm assembly"/>
    <property type="evidence" value="ECO:0007669"/>
    <property type="project" value="InterPro"/>
</dbReference>
<feature type="coiled-coil region" evidence="5">
    <location>
        <begin position="622"/>
        <end position="691"/>
    </location>
</feature>
<dbReference type="GO" id="GO:0005930">
    <property type="term" value="C:axoneme"/>
    <property type="evidence" value="ECO:0007669"/>
    <property type="project" value="InterPro"/>
</dbReference>
<feature type="coiled-coil region" evidence="5">
    <location>
        <begin position="327"/>
        <end position="405"/>
    </location>
</feature>
<feature type="coiled-coil region" evidence="5">
    <location>
        <begin position="75"/>
        <end position="249"/>
    </location>
</feature>
<comment type="caution">
    <text evidence="6">The sequence shown here is derived from an EMBL/GenBank/DDBJ whole genome shotgun (WGS) entry which is preliminary data.</text>
</comment>
<evidence type="ECO:0000256" key="3">
    <source>
        <dbReference type="ARBA" id="ARBA00023054"/>
    </source>
</evidence>
<evidence type="ECO:0000313" key="7">
    <source>
        <dbReference type="Proteomes" id="UP000827092"/>
    </source>
</evidence>
<accession>A0AAV6UGB7</accession>